<dbReference type="FunFam" id="1.20.1270.50:FF:000004">
    <property type="entry name" value="alpha-mannosidase 2C1 isoform X1"/>
    <property type="match status" value="1"/>
</dbReference>
<dbReference type="GO" id="GO:0042149">
    <property type="term" value="P:cellular response to glucose starvation"/>
    <property type="evidence" value="ECO:0007669"/>
    <property type="project" value="EnsemblFungi"/>
</dbReference>
<dbReference type="Gene3D" id="2.70.98.30">
    <property type="entry name" value="Golgi alpha-mannosidase II, domain 4"/>
    <property type="match status" value="1"/>
</dbReference>
<organism evidence="10 11">
    <name type="scientific">Babjeviella inositovora NRRL Y-12698</name>
    <dbReference type="NCBI Taxonomy" id="984486"/>
    <lineage>
        <taxon>Eukaryota</taxon>
        <taxon>Fungi</taxon>
        <taxon>Dikarya</taxon>
        <taxon>Ascomycota</taxon>
        <taxon>Saccharomycotina</taxon>
        <taxon>Pichiomycetes</taxon>
        <taxon>Serinales incertae sedis</taxon>
        <taxon>Babjeviella</taxon>
    </lineage>
</organism>
<dbReference type="GO" id="GO:0019309">
    <property type="term" value="P:mannose catabolic process"/>
    <property type="evidence" value="ECO:0007669"/>
    <property type="project" value="EnsemblFungi"/>
</dbReference>
<dbReference type="Pfam" id="PF17677">
    <property type="entry name" value="Glyco_hydro38C2"/>
    <property type="match status" value="1"/>
</dbReference>
<sequence length="1116" mass="126235">MTSQNDSGYAIYNNTPNFHPVNSIYENRLRQFIDKHGQYKDFNVPKFYDQERIWNTAGDDTSAGFVNLGVYAVPHLDRPLFRDVVPHAEFTPASKGQSFGPSWKTFWFQVAICIPSKWIEAQPEEIHFEWDCGNEGLAYSEDGTTLKAFTGGERIELALPKHLWVKEQTHTFYIEVACNGMFGNGRNGSDIAPPDENRWFRLATADLVLPNLEARRLGVDFWILSDAARELPSDSWQKHKARTVCNQIMNAFNPEDVASVATCREIAQEMLGKDINSDAVYHNHLKNSPQAVEVVGIGNCHIDTAWLWPFDETKRKVVRSWTTQLAIMEKYPEYIFVASQAQQFKWLKQYHPETFDRVKQKYREQQFFPIGGSWVEHDTNIPNGESLVRQFLVGQRFFLENFGFQSDCFWLPDTFGYSSQIPQLCRLANIDKFLTQKLSWNNINNFPNTTFNWIALDGSQVLVHMPPANTYTADANFGDVMRSLHNHKNLENDHQGMLLYGKGDGGGGPSEEMLEKLRRCRGLSNTVGLVPTVQVGATVDDFFASVLERTNNGKDLVGWNGELYFEFHRGTYTSQADIKKFMRLGEVKLHDLEYVASFASLRGYTYPRKELEALWEDLLLCQFHDVLPGSSIEDVYKDAKPMLRNVIDRCDELLKKALTHIGGGKGAKPAIEDVTFVNTLPWARSEVVESSPEKALVYVASDESGSVSTAQADSIKYPATVSRTSGSTFVLDNQRLRATLSNGILVSLYDQLNDRELIDTQTGTEGKDFVSADLVGGNQFVVFEDTPLSWQAWDTELFSLMKYKPLAYPTTFEIYDSGPLRSSVKASYKISEHSSMDVVISLDGLQSLEGDLSFLRFHCDVDWHEECKFLKVQFPTTLRTSLEASYETQYGITHRPTHWNTSWDVAKFEVINHKFADLSEFNYGCSVVNNGKYGFSIHGNVMRLSLLRAPKQPDAHADMGRHVFEYGIYPHRGALGMDTVKLGYNFNYRMDETLMLSGPRITEAAGLLNSISLESRDQSLILSHVKRAEDDADVTTHDLPLQYEGHKSLILRVYEALGGSSRGILNISGLNVAKIVKTNLLEEDLEEVTVESTKDGATAKISLRGFEVATYRVVLK</sequence>
<dbReference type="InterPro" id="IPR054723">
    <property type="entry name" value="Ams1-like_N"/>
</dbReference>
<dbReference type="SMART" id="SM00872">
    <property type="entry name" value="Alpha-mann_mid"/>
    <property type="match status" value="1"/>
</dbReference>
<dbReference type="GO" id="GO:0000328">
    <property type="term" value="C:fungal-type vacuole lumen"/>
    <property type="evidence" value="ECO:0007669"/>
    <property type="project" value="EnsemblFungi"/>
</dbReference>
<evidence type="ECO:0000256" key="6">
    <source>
        <dbReference type="ARBA" id="ARBA00023295"/>
    </source>
</evidence>
<evidence type="ECO:0000256" key="8">
    <source>
        <dbReference type="ARBA" id="ARBA00071615"/>
    </source>
</evidence>
<evidence type="ECO:0000256" key="7">
    <source>
        <dbReference type="ARBA" id="ARBA00054985"/>
    </source>
</evidence>
<dbReference type="SUPFAM" id="SSF88688">
    <property type="entry name" value="Families 57/38 glycoside transferase middle domain"/>
    <property type="match status" value="1"/>
</dbReference>
<dbReference type="EMBL" id="KV454429">
    <property type="protein sequence ID" value="ODQ80623.1"/>
    <property type="molecule type" value="Genomic_DNA"/>
</dbReference>
<comment type="function">
    <text evidence="7">Degrades free oligosaccharides in the vacuole.</text>
</comment>
<dbReference type="GO" id="GO:0046872">
    <property type="term" value="F:metal ion binding"/>
    <property type="evidence" value="ECO:0007669"/>
    <property type="project" value="UniProtKB-KW"/>
</dbReference>
<feature type="domain" description="Glycoside hydrolase family 38 central" evidence="9">
    <location>
        <begin position="566"/>
        <end position="643"/>
    </location>
</feature>
<keyword evidence="4" id="KW-0479">Metal-binding</keyword>
<dbReference type="Proteomes" id="UP000094336">
    <property type="component" value="Unassembled WGS sequence"/>
</dbReference>
<dbReference type="Pfam" id="PF01074">
    <property type="entry name" value="Glyco_hydro_38N"/>
    <property type="match status" value="1"/>
</dbReference>
<evidence type="ECO:0000313" key="10">
    <source>
        <dbReference type="EMBL" id="ODQ80623.1"/>
    </source>
</evidence>
<dbReference type="GO" id="GO:0000329">
    <property type="term" value="C:fungal-type vacuole membrane"/>
    <property type="evidence" value="ECO:0007669"/>
    <property type="project" value="EnsemblFungi"/>
</dbReference>
<protein>
    <recommendedName>
        <fullName evidence="8">Alpha-mannosidase</fullName>
        <ecNumber evidence="3">3.2.1.24</ecNumber>
    </recommendedName>
</protein>
<dbReference type="SUPFAM" id="SSF74650">
    <property type="entry name" value="Galactose mutarotase-like"/>
    <property type="match status" value="1"/>
</dbReference>
<evidence type="ECO:0000256" key="1">
    <source>
        <dbReference type="ARBA" id="ARBA00000365"/>
    </source>
</evidence>
<dbReference type="AlphaFoldDB" id="A0A1E3QSE2"/>
<proteinExistence type="inferred from homology"/>
<gene>
    <name evidence="10" type="ORF">BABINDRAFT_35221</name>
</gene>
<dbReference type="InterPro" id="IPR041147">
    <property type="entry name" value="GH38_C"/>
</dbReference>
<dbReference type="STRING" id="984486.A0A1E3QSE2"/>
<dbReference type="EC" id="3.2.1.24" evidence="3"/>
<dbReference type="PANTHER" id="PTHR46017:SF1">
    <property type="entry name" value="ALPHA-MANNOSIDASE 2C1"/>
    <property type="match status" value="1"/>
</dbReference>
<dbReference type="InterPro" id="IPR015341">
    <property type="entry name" value="Glyco_hydro_38_cen"/>
</dbReference>
<dbReference type="GO" id="GO:0004559">
    <property type="term" value="F:alpha-mannosidase activity"/>
    <property type="evidence" value="ECO:0007669"/>
    <property type="project" value="UniProtKB-EC"/>
</dbReference>
<dbReference type="OrthoDB" id="10261055at2759"/>
<dbReference type="GO" id="GO:0006995">
    <property type="term" value="P:cellular response to nitrogen starvation"/>
    <property type="evidence" value="ECO:0007669"/>
    <property type="project" value="EnsemblFungi"/>
</dbReference>
<dbReference type="InterPro" id="IPR000602">
    <property type="entry name" value="Glyco_hydro_38_N"/>
</dbReference>
<dbReference type="Gene3D" id="1.20.1270.50">
    <property type="entry name" value="Glycoside hydrolase family 38, central domain"/>
    <property type="match status" value="1"/>
</dbReference>
<evidence type="ECO:0000256" key="4">
    <source>
        <dbReference type="ARBA" id="ARBA00022723"/>
    </source>
</evidence>
<dbReference type="InterPro" id="IPR037094">
    <property type="entry name" value="Glyco_hydro_38_cen_sf"/>
</dbReference>
<dbReference type="GO" id="GO:0009313">
    <property type="term" value="P:oligosaccharide catabolic process"/>
    <property type="evidence" value="ECO:0007669"/>
    <property type="project" value="EnsemblFungi"/>
</dbReference>
<dbReference type="Gene3D" id="3.20.110.10">
    <property type="entry name" value="Glycoside hydrolase 38, N terminal domain"/>
    <property type="match status" value="1"/>
</dbReference>
<keyword evidence="11" id="KW-1185">Reference proteome</keyword>
<keyword evidence="6" id="KW-0326">Glycosidase</keyword>
<dbReference type="SUPFAM" id="SSF88713">
    <property type="entry name" value="Glycoside hydrolase/deacetylase"/>
    <property type="match status" value="1"/>
</dbReference>
<dbReference type="RefSeq" id="XP_018985951.1">
    <property type="nucleotide sequence ID" value="XM_019131704.1"/>
</dbReference>
<dbReference type="Pfam" id="PF07748">
    <property type="entry name" value="Glyco_hydro_38C"/>
    <property type="match status" value="1"/>
</dbReference>
<comment type="similarity">
    <text evidence="2">Belongs to the glycosyl hydrolase 38 family.</text>
</comment>
<dbReference type="InterPro" id="IPR028995">
    <property type="entry name" value="Glyco_hydro_57/38_cen_sf"/>
</dbReference>
<dbReference type="InterPro" id="IPR027291">
    <property type="entry name" value="Glyco_hydro_38_N_sf"/>
</dbReference>
<name>A0A1E3QSE2_9ASCO</name>
<dbReference type="FunFam" id="2.70.98.30:FF:000001">
    <property type="entry name" value="alpha-mannosidase 2C1 isoform X2"/>
    <property type="match status" value="1"/>
</dbReference>
<dbReference type="Pfam" id="PF09261">
    <property type="entry name" value="Alpha-mann_mid"/>
    <property type="match status" value="1"/>
</dbReference>
<dbReference type="InterPro" id="IPR011013">
    <property type="entry name" value="Gal_mutarotase_sf_dom"/>
</dbReference>
<keyword evidence="5 10" id="KW-0378">Hydrolase</keyword>
<evidence type="ECO:0000256" key="2">
    <source>
        <dbReference type="ARBA" id="ARBA00009792"/>
    </source>
</evidence>
<evidence type="ECO:0000313" key="11">
    <source>
        <dbReference type="Proteomes" id="UP000094336"/>
    </source>
</evidence>
<comment type="catalytic activity">
    <reaction evidence="1">
        <text>Hydrolysis of terminal, non-reducing alpha-D-mannose residues in alpha-D-mannosides.</text>
        <dbReference type="EC" id="3.2.1.24"/>
    </reaction>
</comment>
<dbReference type="InterPro" id="IPR011682">
    <property type="entry name" value="Glyco_hydro_38_C"/>
</dbReference>
<dbReference type="GO" id="GO:0034270">
    <property type="term" value="C:Cvt complex"/>
    <property type="evidence" value="ECO:0007669"/>
    <property type="project" value="EnsemblFungi"/>
</dbReference>
<accession>A0A1E3QSE2</accession>
<dbReference type="PANTHER" id="PTHR46017">
    <property type="entry name" value="ALPHA-MANNOSIDASE 2C1"/>
    <property type="match status" value="1"/>
</dbReference>
<dbReference type="FunFam" id="3.20.110.10:FF:000002">
    <property type="entry name" value="alpha-mannosidase 2C1 isoform X1"/>
    <property type="match status" value="1"/>
</dbReference>
<evidence type="ECO:0000256" key="5">
    <source>
        <dbReference type="ARBA" id="ARBA00022801"/>
    </source>
</evidence>
<evidence type="ECO:0000256" key="3">
    <source>
        <dbReference type="ARBA" id="ARBA00012752"/>
    </source>
</evidence>
<dbReference type="GO" id="GO:0030246">
    <property type="term" value="F:carbohydrate binding"/>
    <property type="evidence" value="ECO:0007669"/>
    <property type="project" value="InterPro"/>
</dbReference>
<evidence type="ECO:0000259" key="9">
    <source>
        <dbReference type="SMART" id="SM00872"/>
    </source>
</evidence>
<dbReference type="GeneID" id="30149557"/>
<dbReference type="Pfam" id="PF22907">
    <property type="entry name" value="Ams1-like_1st"/>
    <property type="match status" value="1"/>
</dbReference>
<reference evidence="11" key="1">
    <citation type="submission" date="2016-05" db="EMBL/GenBank/DDBJ databases">
        <title>Comparative genomics of biotechnologically important yeasts.</title>
        <authorList>
            <consortium name="DOE Joint Genome Institute"/>
            <person name="Riley R."/>
            <person name="Haridas S."/>
            <person name="Wolfe K.H."/>
            <person name="Lopes M.R."/>
            <person name="Hittinger C.T."/>
            <person name="Goker M."/>
            <person name="Salamov A."/>
            <person name="Wisecaver J."/>
            <person name="Long T.M."/>
            <person name="Aerts A.L."/>
            <person name="Barry K."/>
            <person name="Choi C."/>
            <person name="Clum A."/>
            <person name="Coughlan A.Y."/>
            <person name="Deshpande S."/>
            <person name="Douglass A.P."/>
            <person name="Hanson S.J."/>
            <person name="Klenk H.-P."/>
            <person name="Labutti K."/>
            <person name="Lapidus A."/>
            <person name="Lindquist E."/>
            <person name="Lipzen A."/>
            <person name="Meier-Kolthoff J.P."/>
            <person name="Ohm R.A."/>
            <person name="Otillar R.P."/>
            <person name="Pangilinan J."/>
            <person name="Peng Y."/>
            <person name="Rokas A."/>
            <person name="Rosa C.A."/>
            <person name="Scheuner C."/>
            <person name="Sibirny A.A."/>
            <person name="Slot J.C."/>
            <person name="Stielow J.B."/>
            <person name="Sun H."/>
            <person name="Kurtzman C.P."/>
            <person name="Blackwell M."/>
            <person name="Grigoriev I.V."/>
            <person name="Jeffries T.W."/>
        </authorList>
    </citation>
    <scope>NUCLEOTIDE SEQUENCE [LARGE SCALE GENOMIC DNA]</scope>
    <source>
        <strain evidence="11">NRRL Y-12698</strain>
    </source>
</reference>
<dbReference type="InterPro" id="IPR011330">
    <property type="entry name" value="Glyco_hydro/deAcase_b/a-brl"/>
</dbReference>